<sequence>MTRLDVYNFDLTYVHGEYAFSGGRVVSSLPSTVVAVTTAEGLRGFGEVCPLGPAYLPGFAGGVRAVLSELGPHLIGLDAANLGVLNDVMDSSVLGHGYAKSPVDIACWDLLGQSTGQPLATLLGGLRQQSFPLYMAVPFGSPEEMAQYVLDRRAEGIHTFQMKIGGRPADDEERVAAVVAATDKDDVIIADANGGWRLQQATVAARLLQPFPRTYLEQPCPTIEECLALRRLTSLPMVLDEVIIDVQSLLRAYTANGLDAINLKISRVGGLTKAKLMRDLAVDLGLSVTIEDTWGGDLTTAAVSHLAASTPSEALFAVSFMNDWTAEHVADYQPRSHNGRGSASGSPGLGTEVDTGLLGEPLFSFS</sequence>
<evidence type="ECO:0000256" key="2">
    <source>
        <dbReference type="ARBA" id="ARBA00008031"/>
    </source>
</evidence>
<dbReference type="SFLD" id="SFLDG00180">
    <property type="entry name" value="muconate_cycloisomerase"/>
    <property type="match status" value="1"/>
</dbReference>
<feature type="compositionally biased region" description="Polar residues" evidence="5">
    <location>
        <begin position="335"/>
        <end position="345"/>
    </location>
</feature>
<proteinExistence type="inferred from homology"/>
<evidence type="ECO:0000259" key="6">
    <source>
        <dbReference type="SMART" id="SM00922"/>
    </source>
</evidence>
<evidence type="ECO:0000256" key="3">
    <source>
        <dbReference type="ARBA" id="ARBA00022723"/>
    </source>
</evidence>
<gene>
    <name evidence="7" type="ORF">JF886_15235</name>
</gene>
<feature type="region of interest" description="Disordered" evidence="5">
    <location>
        <begin position="333"/>
        <end position="355"/>
    </location>
</feature>
<dbReference type="Gene3D" id="3.30.390.10">
    <property type="entry name" value="Enolase-like, N-terminal domain"/>
    <property type="match status" value="1"/>
</dbReference>
<dbReference type="SFLD" id="SFLDS00001">
    <property type="entry name" value="Enolase"/>
    <property type="match status" value="1"/>
</dbReference>
<dbReference type="InterPro" id="IPR029065">
    <property type="entry name" value="Enolase_C-like"/>
</dbReference>
<dbReference type="Pfam" id="PF13378">
    <property type="entry name" value="MR_MLE_C"/>
    <property type="match status" value="1"/>
</dbReference>
<dbReference type="Proteomes" id="UP000606991">
    <property type="component" value="Unassembled WGS sequence"/>
</dbReference>
<evidence type="ECO:0000313" key="7">
    <source>
        <dbReference type="EMBL" id="MBJ7596183.1"/>
    </source>
</evidence>
<dbReference type="AlphaFoldDB" id="A0A934K5X8"/>
<evidence type="ECO:0000313" key="8">
    <source>
        <dbReference type="Proteomes" id="UP000606991"/>
    </source>
</evidence>
<keyword evidence="3" id="KW-0479">Metal-binding</keyword>
<dbReference type="SUPFAM" id="SSF51604">
    <property type="entry name" value="Enolase C-terminal domain-like"/>
    <property type="match status" value="1"/>
</dbReference>
<dbReference type="GO" id="GO:0016854">
    <property type="term" value="F:racemase and epimerase activity"/>
    <property type="evidence" value="ECO:0007669"/>
    <property type="project" value="UniProtKB-ARBA"/>
</dbReference>
<evidence type="ECO:0000256" key="4">
    <source>
        <dbReference type="ARBA" id="ARBA00022842"/>
    </source>
</evidence>
<feature type="domain" description="Mandelate racemase/muconate lactonizing enzyme C-terminal" evidence="6">
    <location>
        <begin position="142"/>
        <end position="236"/>
    </location>
</feature>
<dbReference type="InterPro" id="IPR013342">
    <property type="entry name" value="Mandelate_racemase_C"/>
</dbReference>
<dbReference type="GO" id="GO:0006518">
    <property type="term" value="P:peptide metabolic process"/>
    <property type="evidence" value="ECO:0007669"/>
    <property type="project" value="UniProtKB-ARBA"/>
</dbReference>
<evidence type="ECO:0000256" key="1">
    <source>
        <dbReference type="ARBA" id="ARBA00001946"/>
    </source>
</evidence>
<accession>A0A934K5X8</accession>
<comment type="similarity">
    <text evidence="2">Belongs to the mandelate racemase/muconate lactonizing enzyme family.</text>
</comment>
<dbReference type="Gene3D" id="3.20.20.120">
    <property type="entry name" value="Enolase-like C-terminal domain"/>
    <property type="match status" value="1"/>
</dbReference>
<dbReference type="InterPro" id="IPR034593">
    <property type="entry name" value="DgoD-like"/>
</dbReference>
<dbReference type="InterPro" id="IPR036849">
    <property type="entry name" value="Enolase-like_C_sf"/>
</dbReference>
<dbReference type="SMART" id="SM00922">
    <property type="entry name" value="MR_MLE"/>
    <property type="match status" value="1"/>
</dbReference>
<comment type="cofactor">
    <cofactor evidence="1">
        <name>Mg(2+)</name>
        <dbReference type="ChEBI" id="CHEBI:18420"/>
    </cofactor>
</comment>
<dbReference type="InterPro" id="IPR013341">
    <property type="entry name" value="Mandelate_racemase_N_dom"/>
</dbReference>
<reference evidence="7 8" key="1">
    <citation type="submission" date="2020-10" db="EMBL/GenBank/DDBJ databases">
        <title>Ca. Dormibacterota MAGs.</title>
        <authorList>
            <person name="Montgomery K."/>
        </authorList>
    </citation>
    <scope>NUCLEOTIDE SEQUENCE [LARGE SCALE GENOMIC DNA]</scope>
    <source>
        <strain evidence="7">SC8812_S17_18</strain>
    </source>
</reference>
<comment type="caution">
    <text evidence="7">The sequence shown here is derived from an EMBL/GenBank/DDBJ whole genome shotgun (WGS) entry which is preliminary data.</text>
</comment>
<dbReference type="FunFam" id="3.30.390.10:FF:000009">
    <property type="entry name" value="Hydrophobic dipeptide epimerase"/>
    <property type="match status" value="1"/>
</dbReference>
<dbReference type="InterPro" id="IPR029017">
    <property type="entry name" value="Enolase-like_N"/>
</dbReference>
<dbReference type="GO" id="GO:0000287">
    <property type="term" value="F:magnesium ion binding"/>
    <property type="evidence" value="ECO:0007669"/>
    <property type="project" value="UniProtKB-ARBA"/>
</dbReference>
<dbReference type="PROSITE" id="PS00909">
    <property type="entry name" value="MR_MLE_2"/>
    <property type="match status" value="1"/>
</dbReference>
<name>A0A934K5X8_9BACT</name>
<dbReference type="InterPro" id="IPR018110">
    <property type="entry name" value="Mandel_Rmase/mucon_lact_enz_CS"/>
</dbReference>
<evidence type="ECO:0000256" key="5">
    <source>
        <dbReference type="SAM" id="MobiDB-lite"/>
    </source>
</evidence>
<dbReference type="PANTHER" id="PTHR48080">
    <property type="entry name" value="D-GALACTONATE DEHYDRATASE-RELATED"/>
    <property type="match status" value="1"/>
</dbReference>
<dbReference type="SUPFAM" id="SSF54826">
    <property type="entry name" value="Enolase N-terminal domain-like"/>
    <property type="match status" value="1"/>
</dbReference>
<keyword evidence="4" id="KW-0460">Magnesium</keyword>
<organism evidence="7 8">
    <name type="scientific">Candidatus Aeolococcus gillhamiae</name>
    <dbReference type="NCBI Taxonomy" id="3127015"/>
    <lineage>
        <taxon>Bacteria</taxon>
        <taxon>Bacillati</taxon>
        <taxon>Candidatus Dormiibacterota</taxon>
        <taxon>Candidatus Dormibacteria</taxon>
        <taxon>Candidatus Aeolococcales</taxon>
        <taxon>Candidatus Aeolococcaceae</taxon>
        <taxon>Candidatus Aeolococcus</taxon>
    </lineage>
</organism>
<dbReference type="GO" id="GO:0009063">
    <property type="term" value="P:amino acid catabolic process"/>
    <property type="evidence" value="ECO:0007669"/>
    <property type="project" value="InterPro"/>
</dbReference>
<protein>
    <submittedName>
        <fullName evidence="7">Mandelate racemase/muconate lactonizing enzyme family protein</fullName>
    </submittedName>
</protein>
<dbReference type="EMBL" id="JAEKNS010000150">
    <property type="protein sequence ID" value="MBJ7596183.1"/>
    <property type="molecule type" value="Genomic_DNA"/>
</dbReference>
<dbReference type="Pfam" id="PF02746">
    <property type="entry name" value="MR_MLE_N"/>
    <property type="match status" value="1"/>
</dbReference>